<reference evidence="1" key="1">
    <citation type="journal article" date="2005" name="Nucleic Acids Res.">
        <title>Comparative mitochondrial genomics in zygomycetes: bacteria-like RNase P RNAs, mobile elements, and a close source of the group I intron invasion in angiosperms.</title>
        <authorList>
            <person name="Seif E."/>
            <person name="Leigh J."/>
            <person name="Liu Y."/>
            <person name="Roewer I."/>
            <person name="Forget L."/>
            <person name="Lang B.F."/>
        </authorList>
    </citation>
    <scope>NUCLEOTIDE SEQUENCE</scope>
    <source>
        <strain evidence="1">NRRL 6337</strain>
    </source>
</reference>
<dbReference type="GO" id="GO:0016491">
    <property type="term" value="F:oxidoreductase activity"/>
    <property type="evidence" value="ECO:0007669"/>
    <property type="project" value="UniProtKB-KW"/>
</dbReference>
<dbReference type="EC" id="1.9.3.1" evidence="1"/>
<proteinExistence type="predicted"/>
<keyword evidence="1" id="KW-0560">Oxidoreductase</keyword>
<dbReference type="GeneID" id="3260214"/>
<protein>
    <submittedName>
        <fullName evidence="1">Cytochrome c oxidase subunit 2</fullName>
        <ecNumber evidence="1">1.9.3.1</ecNumber>
    </submittedName>
</protein>
<dbReference type="AlphaFoldDB" id="Q5EM41"/>
<keyword evidence="1" id="KW-0496">Mitochondrion</keyword>
<evidence type="ECO:0000313" key="1">
    <source>
        <dbReference type="EMBL" id="AAW51696.1"/>
    </source>
</evidence>
<organism evidence="1">
    <name type="scientific">Podila verticillata</name>
    <dbReference type="NCBI Taxonomy" id="78898"/>
    <lineage>
        <taxon>Eukaryota</taxon>
        <taxon>Fungi</taxon>
        <taxon>Fungi incertae sedis</taxon>
        <taxon>Mucoromycota</taxon>
        <taxon>Mortierellomycotina</taxon>
        <taxon>Mortierellomycetes</taxon>
        <taxon>Mortierellales</taxon>
        <taxon>Mortierellaceae</taxon>
        <taxon>Podila</taxon>
    </lineage>
</organism>
<gene>
    <name evidence="1" type="primary">cox2</name>
</gene>
<name>Q5EM41_9FUNG</name>
<sequence>MPIVIEAVSLEKYMAWLNEQLS</sequence>
<geneLocation type="mitochondrion" evidence="1"/>
<dbReference type="EMBL" id="AY863211">
    <property type="protein sequence ID" value="AAW51696.1"/>
    <property type="molecule type" value="Genomic_DNA"/>
</dbReference>
<accession>Q5EM41</accession>
<dbReference type="RefSeq" id="YP_203359.1">
    <property type="nucleotide sequence ID" value="NC_006838.1"/>
</dbReference>